<feature type="region of interest" description="Disordered" evidence="3">
    <location>
        <begin position="229"/>
        <end position="251"/>
    </location>
</feature>
<evidence type="ECO:0000313" key="7">
    <source>
        <dbReference type="Proteomes" id="UP001304461"/>
    </source>
</evidence>
<evidence type="ECO:0000256" key="4">
    <source>
        <dbReference type="SAM" id="SignalP"/>
    </source>
</evidence>
<keyword evidence="7" id="KW-1185">Reference proteome</keyword>
<gene>
    <name evidence="6" type="ORF">VB738_13850</name>
</gene>
<comment type="subcellular location">
    <subcellularLocation>
        <location evidence="1">Cell envelope</location>
    </subcellularLocation>
</comment>
<dbReference type="Pfam" id="PF09375">
    <property type="entry name" value="Peptidase_M75"/>
    <property type="match status" value="1"/>
</dbReference>
<dbReference type="EMBL" id="JAYGHX010000010">
    <property type="protein sequence ID" value="MEA5392342.1"/>
    <property type="molecule type" value="Genomic_DNA"/>
</dbReference>
<evidence type="ECO:0000259" key="5">
    <source>
        <dbReference type="Pfam" id="PF09375"/>
    </source>
</evidence>
<evidence type="ECO:0000256" key="1">
    <source>
        <dbReference type="ARBA" id="ARBA00004196"/>
    </source>
</evidence>
<name>A0ABU5RX51_9CYAN</name>
<feature type="chain" id="PRO_5045097283" evidence="4">
    <location>
        <begin position="34"/>
        <end position="341"/>
    </location>
</feature>
<sequence length="341" mass="36257">MAPNFRRRRTLALGLPLCLGLAISACSPSPGTAAPTERAVAQSFVERLVLPNYTQLVAQTAALQEAIQRLSENPSDAQLAATRQAWLTARRTWETSESWAFVPAETDGFDGAMDDWPVNRKDLATALGNEHFGPDTFAALSDTAKGFHGIEWVLFGGRTGTPPTAAQLTASERTYLRLAADDLHRQATGLLASWSGPQGFGARFSRPAEAGTAVQEMVQGVIGLLQEGGDEKLGQPLNTRDPRTLESADSGNTQADLVANVEGARRVLMATGLVDLIGSRDPDLARQIDRQSAAAVAMAKGLPDPLNGALSDPAARRAMEALISQLHSTAKLVERSVPLLS</sequence>
<keyword evidence="2 4" id="KW-0732">Signal</keyword>
<accession>A0ABU5RX51</accession>
<dbReference type="InterPro" id="IPR018976">
    <property type="entry name" value="Imelysin-like"/>
</dbReference>
<protein>
    <submittedName>
        <fullName evidence="6">Imelysin family protein</fullName>
    </submittedName>
</protein>
<dbReference type="InterPro" id="IPR038352">
    <property type="entry name" value="Imelysin_sf"/>
</dbReference>
<feature type="domain" description="Imelysin-like" evidence="5">
    <location>
        <begin position="50"/>
        <end position="330"/>
    </location>
</feature>
<proteinExistence type="predicted"/>
<feature type="signal peptide" evidence="4">
    <location>
        <begin position="1"/>
        <end position="33"/>
    </location>
</feature>
<dbReference type="Proteomes" id="UP001304461">
    <property type="component" value="Unassembled WGS sequence"/>
</dbReference>
<reference evidence="6 7" key="1">
    <citation type="submission" date="2023-12" db="EMBL/GenBank/DDBJ databases">
        <title>Baltic Sea Cyanobacteria.</title>
        <authorList>
            <person name="Delbaje E."/>
            <person name="Fewer D.P."/>
            <person name="Shishido T.K."/>
        </authorList>
    </citation>
    <scope>NUCLEOTIDE SEQUENCE [LARGE SCALE GENOMIC DNA]</scope>
    <source>
        <strain evidence="6 7">UHCC 0139</strain>
    </source>
</reference>
<dbReference type="PROSITE" id="PS51257">
    <property type="entry name" value="PROKAR_LIPOPROTEIN"/>
    <property type="match status" value="1"/>
</dbReference>
<evidence type="ECO:0000256" key="3">
    <source>
        <dbReference type="SAM" id="MobiDB-lite"/>
    </source>
</evidence>
<evidence type="ECO:0000256" key="2">
    <source>
        <dbReference type="ARBA" id="ARBA00022729"/>
    </source>
</evidence>
<dbReference type="InterPro" id="IPR034982">
    <property type="entry name" value="Imelysin-like_IrpA"/>
</dbReference>
<dbReference type="Gene3D" id="1.20.1420.20">
    <property type="entry name" value="M75 peptidase, HXXE motif"/>
    <property type="match status" value="1"/>
</dbReference>
<dbReference type="RefSeq" id="WP_323306299.1">
    <property type="nucleotide sequence ID" value="NZ_JAYGHX010000010.1"/>
</dbReference>
<organism evidence="6 7">
    <name type="scientific">Cyanobium gracile UHCC 0139</name>
    <dbReference type="NCBI Taxonomy" id="3110308"/>
    <lineage>
        <taxon>Bacteria</taxon>
        <taxon>Bacillati</taxon>
        <taxon>Cyanobacteriota</taxon>
        <taxon>Cyanophyceae</taxon>
        <taxon>Synechococcales</taxon>
        <taxon>Prochlorococcaceae</taxon>
        <taxon>Cyanobium</taxon>
    </lineage>
</organism>
<dbReference type="CDD" id="cd14658">
    <property type="entry name" value="Imelysin-like_IrpA"/>
    <property type="match status" value="1"/>
</dbReference>
<evidence type="ECO:0000313" key="6">
    <source>
        <dbReference type="EMBL" id="MEA5392342.1"/>
    </source>
</evidence>
<comment type="caution">
    <text evidence="6">The sequence shown here is derived from an EMBL/GenBank/DDBJ whole genome shotgun (WGS) entry which is preliminary data.</text>
</comment>